<comment type="caution">
    <text evidence="1">The sequence shown here is derived from an EMBL/GenBank/DDBJ whole genome shotgun (WGS) entry which is preliminary data.</text>
</comment>
<gene>
    <name evidence="1" type="ORF">Z968_01705</name>
</gene>
<organism evidence="1 2">
    <name type="scientific">Clostridium novyi A str. 4552</name>
    <dbReference type="NCBI Taxonomy" id="1444289"/>
    <lineage>
        <taxon>Bacteria</taxon>
        <taxon>Bacillati</taxon>
        <taxon>Bacillota</taxon>
        <taxon>Clostridia</taxon>
        <taxon>Eubacteriales</taxon>
        <taxon>Clostridiaceae</taxon>
        <taxon>Clostridium</taxon>
    </lineage>
</organism>
<dbReference type="Pfam" id="PF07873">
    <property type="entry name" value="YabP"/>
    <property type="match status" value="1"/>
</dbReference>
<dbReference type="NCBIfam" id="TIGR02856">
    <property type="entry name" value="spore_yqfC"/>
    <property type="match status" value="1"/>
</dbReference>
<evidence type="ECO:0000313" key="1">
    <source>
        <dbReference type="EMBL" id="KGM97907.1"/>
    </source>
</evidence>
<evidence type="ECO:0000313" key="2">
    <source>
        <dbReference type="Proteomes" id="UP000030012"/>
    </source>
</evidence>
<name>A0A0A0IAF0_CLONO</name>
<proteinExistence type="predicted"/>
<reference evidence="1 2" key="1">
    <citation type="submission" date="2014-01" db="EMBL/GenBank/DDBJ databases">
        <title>Plasmidome dynamics in the species complex Clostridium novyi sensu lato converts strains of independent lineages into distinctly different pathogens.</title>
        <authorList>
            <person name="Skarin H."/>
            <person name="Segerman B."/>
        </authorList>
    </citation>
    <scope>NUCLEOTIDE SEQUENCE [LARGE SCALE GENOMIC DNA]</scope>
    <source>
        <strain evidence="1 2">4552</strain>
    </source>
</reference>
<dbReference type="InterPro" id="IPR022477">
    <property type="entry name" value="Spore_YqfC"/>
</dbReference>
<dbReference type="InterPro" id="IPR022476">
    <property type="entry name" value="Spore_YabP/YqfC"/>
</dbReference>
<dbReference type="EMBL" id="JENJ01000005">
    <property type="protein sequence ID" value="KGM97907.1"/>
    <property type="molecule type" value="Genomic_DNA"/>
</dbReference>
<dbReference type="Proteomes" id="UP000030012">
    <property type="component" value="Unassembled WGS sequence"/>
</dbReference>
<accession>A0A0A0IAF0</accession>
<dbReference type="OrthoDB" id="2989236at2"/>
<sequence>MKESIYNAKENVAEKLGLPRDTVLNIPQIVVTGDSEIVIENHKGIVVFSEEEIKIDSNVGIISVTGKKLEILFIGGSTVILGGKFKGINYEGKII</sequence>
<dbReference type="RefSeq" id="WP_039252489.1">
    <property type="nucleotide sequence ID" value="NZ_JENJ01000005.1"/>
</dbReference>
<protein>
    <submittedName>
        <fullName evidence="1">Sporulation protein</fullName>
    </submittedName>
</protein>
<dbReference type="AlphaFoldDB" id="A0A0A0IAF0"/>